<sequence length="325" mass="37447">MPLFPPIRVPVSSALLRERWYHPRVGKLDRFAKVTFAEETARVTRGAAAWHDAPEVRLERVQADGYLRVLRPDDLTSLAAPWPEAREHDEALVELKMAGDHVDVVQVKRALLRRQAREVERVEERDPPWMGEQPLWFVAPHLPAWLRGVRVLESFSPGCYRVGPSPFQFLWIAANELPLRDELVPFLVARSGRALDEFARWVAPRRKAEWVFYMLQYMPMSPWTREELEQRFARSDDPEVEARRQEILQTLLAHSPDVKERLIEQGTEKGQLIEARAALRRVLARRGLALTSTQETQIDRCSDLATLERWLDQAVTAASAEEALA</sequence>
<evidence type="ECO:0000313" key="2">
    <source>
        <dbReference type="Proteomes" id="UP000295781"/>
    </source>
</evidence>
<gene>
    <name evidence="1" type="ORF">SOCEGT47_081230</name>
</gene>
<accession>A0A4P2QCY2</accession>
<reference evidence="1 2" key="1">
    <citation type="submission" date="2015-09" db="EMBL/GenBank/DDBJ databases">
        <title>Sorangium comparison.</title>
        <authorList>
            <person name="Zaburannyi N."/>
            <person name="Bunk B."/>
            <person name="Overmann J."/>
            <person name="Mueller R."/>
        </authorList>
    </citation>
    <scope>NUCLEOTIDE SEQUENCE [LARGE SCALE GENOMIC DNA]</scope>
    <source>
        <strain evidence="1 2">So ceGT47</strain>
    </source>
</reference>
<proteinExistence type="predicted"/>
<evidence type="ECO:0000313" key="1">
    <source>
        <dbReference type="EMBL" id="AUX27529.1"/>
    </source>
</evidence>
<dbReference type="EMBL" id="CP012670">
    <property type="protein sequence ID" value="AUX27529.1"/>
    <property type="molecule type" value="Genomic_DNA"/>
</dbReference>
<dbReference type="AlphaFoldDB" id="A0A4P2QCY2"/>
<name>A0A4P2QCY2_SORCE</name>
<organism evidence="1 2">
    <name type="scientific">Sorangium cellulosum</name>
    <name type="common">Polyangium cellulosum</name>
    <dbReference type="NCBI Taxonomy" id="56"/>
    <lineage>
        <taxon>Bacteria</taxon>
        <taxon>Pseudomonadati</taxon>
        <taxon>Myxococcota</taxon>
        <taxon>Polyangia</taxon>
        <taxon>Polyangiales</taxon>
        <taxon>Polyangiaceae</taxon>
        <taxon>Sorangium</taxon>
    </lineage>
</organism>
<dbReference type="Proteomes" id="UP000295781">
    <property type="component" value="Chromosome"/>
</dbReference>
<protein>
    <submittedName>
        <fullName evidence="1">Uncharacterized protein</fullName>
    </submittedName>
</protein>